<accession>A0A8X8BHC5</accession>
<gene>
    <name evidence="1" type="ORF">Bca52824_005212</name>
</gene>
<keyword evidence="2" id="KW-1185">Reference proteome</keyword>
<dbReference type="EMBL" id="JAAMPC010000001">
    <property type="protein sequence ID" value="KAG2334032.1"/>
    <property type="molecule type" value="Genomic_DNA"/>
</dbReference>
<proteinExistence type="predicted"/>
<reference evidence="1 2" key="1">
    <citation type="submission" date="2020-02" db="EMBL/GenBank/DDBJ databases">
        <authorList>
            <person name="Ma Q."/>
            <person name="Huang Y."/>
            <person name="Song X."/>
            <person name="Pei D."/>
        </authorList>
    </citation>
    <scope>NUCLEOTIDE SEQUENCE [LARGE SCALE GENOMIC DNA]</scope>
    <source>
        <strain evidence="1">Sxm20200214</strain>
        <tissue evidence="1">Leaf</tissue>
    </source>
</reference>
<comment type="caution">
    <text evidence="1">The sequence shown here is derived from an EMBL/GenBank/DDBJ whole genome shotgun (WGS) entry which is preliminary data.</text>
</comment>
<dbReference type="AlphaFoldDB" id="A0A8X8BHC5"/>
<evidence type="ECO:0000313" key="2">
    <source>
        <dbReference type="Proteomes" id="UP000886595"/>
    </source>
</evidence>
<organism evidence="1 2">
    <name type="scientific">Brassica carinata</name>
    <name type="common">Ethiopian mustard</name>
    <name type="synonym">Abyssinian cabbage</name>
    <dbReference type="NCBI Taxonomy" id="52824"/>
    <lineage>
        <taxon>Eukaryota</taxon>
        <taxon>Viridiplantae</taxon>
        <taxon>Streptophyta</taxon>
        <taxon>Embryophyta</taxon>
        <taxon>Tracheophyta</taxon>
        <taxon>Spermatophyta</taxon>
        <taxon>Magnoliopsida</taxon>
        <taxon>eudicotyledons</taxon>
        <taxon>Gunneridae</taxon>
        <taxon>Pentapetalae</taxon>
        <taxon>rosids</taxon>
        <taxon>malvids</taxon>
        <taxon>Brassicales</taxon>
        <taxon>Brassicaceae</taxon>
        <taxon>Brassiceae</taxon>
        <taxon>Brassica</taxon>
    </lineage>
</organism>
<protein>
    <submittedName>
        <fullName evidence="1">Uncharacterized protein</fullName>
    </submittedName>
</protein>
<evidence type="ECO:0000313" key="1">
    <source>
        <dbReference type="EMBL" id="KAG2334032.1"/>
    </source>
</evidence>
<name>A0A8X8BHC5_BRACI</name>
<dbReference type="Proteomes" id="UP000886595">
    <property type="component" value="Unassembled WGS sequence"/>
</dbReference>
<sequence length="83" mass="9924">MKESRGHAIAVVSLLLKPRTLVKIRKEVLLRNNVDDGDSHIRNGEMWRFKKSFVKRRHNLGWSRIKSLRVTRRWLSLTRSWVC</sequence>